<dbReference type="AlphaFoldDB" id="A0A6V6ZA43"/>
<sequence>MQQIDYKKVFSKLSHIKALSHDQKFDQIVQNLITHTLNNVSGKNPKNESEVELKIKEVYGISIRNSIITSNLDKLLDKEEITRDATTREYFVTQAVSIKLKQRLVDASDLEKNVQLQWFEEIKIFITDISEEGLNKLWNLLKIYLSHVFEQHGIQTLNFLNPNITINEDDQKNLVVIVESILEENGNPFTKEILISSINQFIINADEIRANYISQLADATFTSFALTSDAETVNFLHKRYNNLRLFLDTNFIFGILDLHKNSEDASAREILDEVKKNRLPFKLMYHPETLAEFKRAFDARALFIRAAKWTRETSRVAILVDGLSPLEELFHKQNIENETDPAVFLEKYEHVDLILKDLGLIEYNPRQISENELVDIETDVDAYQKFYEEVKNRKTKSFSGFKHDVVALREVRSLNPKKTKFLESNAFFISSDFILAKFERIYYKRNWEINYVVNPSVFLQLIRPFIENDYSANKRFIDTFSIPEFRSFEIDYSTTRSKALQIINDNYHATSFETKVNILRDQVLLDKLEKANDDYDKQAEIIESHIAIENQILVQKNEEVLQNIKSVKIEKEILETKKIRAEQNIKNFKKENESLQTEKTLAIEEVSSKNTEIESLNSKLAETAKDLERQRLENKFLKDLDEWKNKKDDYIKSHLNNKRLDYISASKYCIRPSVVLLCGSMLTPVIVRYYSELKTYIESNGYSEINLVILIIILAMLAGWELLFRTYLADKDKVKMGLHWIGTFGLSDNKKKILKPYEQVFENDFNLIHTKPELPK</sequence>
<dbReference type="Proteomes" id="UP000556700">
    <property type="component" value="Unassembled WGS sequence"/>
</dbReference>
<evidence type="ECO:0000256" key="2">
    <source>
        <dbReference type="SAM" id="Phobius"/>
    </source>
</evidence>
<keyword evidence="2" id="KW-1133">Transmembrane helix</keyword>
<accession>A0A6V6ZA43</accession>
<dbReference type="EMBL" id="CAIJDO010000227">
    <property type="protein sequence ID" value="CAD0008610.1"/>
    <property type="molecule type" value="Genomic_DNA"/>
</dbReference>
<gene>
    <name evidence="3" type="ORF">FLACHUCJ7_03855</name>
</gene>
<comment type="caution">
    <text evidence="3">The sequence shown here is derived from an EMBL/GenBank/DDBJ whole genome shotgun (WGS) entry which is preliminary data.</text>
</comment>
<keyword evidence="2" id="KW-0812">Transmembrane</keyword>
<feature type="transmembrane region" description="Helical" evidence="2">
    <location>
        <begin position="707"/>
        <end position="728"/>
    </location>
</feature>
<evidence type="ECO:0000313" key="4">
    <source>
        <dbReference type="Proteomes" id="UP000556700"/>
    </source>
</evidence>
<keyword evidence="4" id="KW-1185">Reference proteome</keyword>
<dbReference type="RefSeq" id="WP_031454806.1">
    <property type="nucleotide sequence ID" value="NZ_CAIJDO010000227.1"/>
</dbReference>
<evidence type="ECO:0000256" key="1">
    <source>
        <dbReference type="SAM" id="Coils"/>
    </source>
</evidence>
<feature type="coiled-coil region" evidence="1">
    <location>
        <begin position="525"/>
        <end position="640"/>
    </location>
</feature>
<proteinExistence type="predicted"/>
<organism evidence="3 4">
    <name type="scientific">Flavobacterium chungangense</name>
    <dbReference type="NCBI Taxonomy" id="554283"/>
    <lineage>
        <taxon>Bacteria</taxon>
        <taxon>Pseudomonadati</taxon>
        <taxon>Bacteroidota</taxon>
        <taxon>Flavobacteriia</taxon>
        <taxon>Flavobacteriales</taxon>
        <taxon>Flavobacteriaceae</taxon>
        <taxon>Flavobacterium</taxon>
    </lineage>
</organism>
<reference evidence="3 4" key="1">
    <citation type="submission" date="2020-06" db="EMBL/GenBank/DDBJ databases">
        <authorList>
            <person name="Criscuolo A."/>
        </authorList>
    </citation>
    <scope>NUCLEOTIDE SEQUENCE [LARGE SCALE GENOMIC DNA]</scope>
    <source>
        <strain evidence="4">CIP 110025</strain>
    </source>
</reference>
<protein>
    <submittedName>
        <fullName evidence="3">Uncharacterized protein</fullName>
    </submittedName>
</protein>
<evidence type="ECO:0000313" key="3">
    <source>
        <dbReference type="EMBL" id="CAD0008610.1"/>
    </source>
</evidence>
<keyword evidence="2" id="KW-0472">Membrane</keyword>
<feature type="transmembrane region" description="Helical" evidence="2">
    <location>
        <begin position="668"/>
        <end position="687"/>
    </location>
</feature>
<keyword evidence="1" id="KW-0175">Coiled coil</keyword>
<name>A0A6V6ZA43_9FLAO</name>